<feature type="compositionally biased region" description="Polar residues" evidence="2">
    <location>
        <begin position="1"/>
        <end position="10"/>
    </location>
</feature>
<dbReference type="AlphaFoldDB" id="A0AAV7T592"/>
<feature type="compositionally biased region" description="Basic and acidic residues" evidence="2">
    <location>
        <begin position="95"/>
        <end position="104"/>
    </location>
</feature>
<keyword evidence="1" id="KW-0175">Coiled coil</keyword>
<feature type="region of interest" description="Disordered" evidence="2">
    <location>
        <begin position="1"/>
        <end position="27"/>
    </location>
</feature>
<name>A0AAV7T592_PLEWA</name>
<feature type="coiled-coil region" evidence="1">
    <location>
        <begin position="155"/>
        <end position="210"/>
    </location>
</feature>
<proteinExistence type="predicted"/>
<gene>
    <name evidence="3" type="ORF">NDU88_003267</name>
</gene>
<comment type="caution">
    <text evidence="3">The sequence shown here is derived from an EMBL/GenBank/DDBJ whole genome shotgun (WGS) entry which is preliminary data.</text>
</comment>
<evidence type="ECO:0000256" key="2">
    <source>
        <dbReference type="SAM" id="MobiDB-lite"/>
    </source>
</evidence>
<accession>A0AAV7T592</accession>
<evidence type="ECO:0000313" key="3">
    <source>
        <dbReference type="EMBL" id="KAJ1171405.1"/>
    </source>
</evidence>
<feature type="region of interest" description="Disordered" evidence="2">
    <location>
        <begin position="81"/>
        <end position="108"/>
    </location>
</feature>
<dbReference type="EMBL" id="JANPWB010000007">
    <property type="protein sequence ID" value="KAJ1171405.1"/>
    <property type="molecule type" value="Genomic_DNA"/>
</dbReference>
<sequence length="309" mass="34912">MAKSSTTYETTPLAPVQRGKEAKPANIDQGLLDTAENFFSLSDQSRDSDLDEEIPLTDSDIESSSAASIWVSNYSTCRRKSVEQTDVRSSSGAKLRKDPLKPQEEDGEMQWDYTATRQAFSKSDSACSTLAPPSMGGPAEPPSLDLIYRTMVQNHEQAQRESRKMKAANRQLQLSIKKVGKSCQDIGARIATMETRTEELKIEVKAATAQMTTQGQQISDIQWKLEDAENRQRRNNFRIWAMSVFRSCIASLWRDVDPPRFNQWFSRLLSMYHLENSQYELKGAAAGKRLTRVWAPLSAWLSGPREYVN</sequence>
<protein>
    <submittedName>
        <fullName evidence="3">Uncharacterized protein</fullName>
    </submittedName>
</protein>
<keyword evidence="4" id="KW-1185">Reference proteome</keyword>
<organism evidence="3 4">
    <name type="scientific">Pleurodeles waltl</name>
    <name type="common">Iberian ribbed newt</name>
    <dbReference type="NCBI Taxonomy" id="8319"/>
    <lineage>
        <taxon>Eukaryota</taxon>
        <taxon>Metazoa</taxon>
        <taxon>Chordata</taxon>
        <taxon>Craniata</taxon>
        <taxon>Vertebrata</taxon>
        <taxon>Euteleostomi</taxon>
        <taxon>Amphibia</taxon>
        <taxon>Batrachia</taxon>
        <taxon>Caudata</taxon>
        <taxon>Salamandroidea</taxon>
        <taxon>Salamandridae</taxon>
        <taxon>Pleurodelinae</taxon>
        <taxon>Pleurodeles</taxon>
    </lineage>
</organism>
<dbReference type="Proteomes" id="UP001066276">
    <property type="component" value="Chromosome 4_1"/>
</dbReference>
<reference evidence="3" key="1">
    <citation type="journal article" date="2022" name="bioRxiv">
        <title>Sequencing and chromosome-scale assembly of the giantPleurodeles waltlgenome.</title>
        <authorList>
            <person name="Brown T."/>
            <person name="Elewa A."/>
            <person name="Iarovenko S."/>
            <person name="Subramanian E."/>
            <person name="Araus A.J."/>
            <person name="Petzold A."/>
            <person name="Susuki M."/>
            <person name="Suzuki K.-i.T."/>
            <person name="Hayashi T."/>
            <person name="Toyoda A."/>
            <person name="Oliveira C."/>
            <person name="Osipova E."/>
            <person name="Leigh N.D."/>
            <person name="Simon A."/>
            <person name="Yun M.H."/>
        </authorList>
    </citation>
    <scope>NUCLEOTIDE SEQUENCE</scope>
    <source>
        <strain evidence="3">20211129_DDA</strain>
        <tissue evidence="3">Liver</tissue>
    </source>
</reference>
<evidence type="ECO:0000256" key="1">
    <source>
        <dbReference type="SAM" id="Coils"/>
    </source>
</evidence>
<evidence type="ECO:0000313" key="4">
    <source>
        <dbReference type="Proteomes" id="UP001066276"/>
    </source>
</evidence>